<protein>
    <submittedName>
        <fullName evidence="2">Uncharacterized protein</fullName>
    </submittedName>
</protein>
<keyword evidence="3" id="KW-1185">Reference proteome</keyword>
<evidence type="ECO:0000313" key="2">
    <source>
        <dbReference type="EMBL" id="KAF7360161.1"/>
    </source>
</evidence>
<organism evidence="2 3">
    <name type="scientific">Mycena venus</name>
    <dbReference type="NCBI Taxonomy" id="2733690"/>
    <lineage>
        <taxon>Eukaryota</taxon>
        <taxon>Fungi</taxon>
        <taxon>Dikarya</taxon>
        <taxon>Basidiomycota</taxon>
        <taxon>Agaricomycotina</taxon>
        <taxon>Agaricomycetes</taxon>
        <taxon>Agaricomycetidae</taxon>
        <taxon>Agaricales</taxon>
        <taxon>Marasmiineae</taxon>
        <taxon>Mycenaceae</taxon>
        <taxon>Mycena</taxon>
    </lineage>
</organism>
<evidence type="ECO:0000256" key="1">
    <source>
        <dbReference type="SAM" id="MobiDB-lite"/>
    </source>
</evidence>
<reference evidence="2" key="1">
    <citation type="submission" date="2020-05" db="EMBL/GenBank/DDBJ databases">
        <title>Mycena genomes resolve the evolution of fungal bioluminescence.</title>
        <authorList>
            <person name="Tsai I.J."/>
        </authorList>
    </citation>
    <scope>NUCLEOTIDE SEQUENCE</scope>
    <source>
        <strain evidence="2">CCC161011</strain>
    </source>
</reference>
<evidence type="ECO:0000313" key="3">
    <source>
        <dbReference type="Proteomes" id="UP000620124"/>
    </source>
</evidence>
<comment type="caution">
    <text evidence="2">The sequence shown here is derived from an EMBL/GenBank/DDBJ whole genome shotgun (WGS) entry which is preliminary data.</text>
</comment>
<gene>
    <name evidence="2" type="ORF">MVEN_00744600</name>
</gene>
<accession>A0A8H7D5Z9</accession>
<proteinExistence type="predicted"/>
<name>A0A8H7D5Z9_9AGAR</name>
<feature type="compositionally biased region" description="Polar residues" evidence="1">
    <location>
        <begin position="255"/>
        <end position="270"/>
    </location>
</feature>
<dbReference type="OrthoDB" id="3055949at2759"/>
<feature type="region of interest" description="Disordered" evidence="1">
    <location>
        <begin position="77"/>
        <end position="111"/>
    </location>
</feature>
<dbReference type="Proteomes" id="UP000620124">
    <property type="component" value="Unassembled WGS sequence"/>
</dbReference>
<feature type="region of interest" description="Disordered" evidence="1">
    <location>
        <begin position="218"/>
        <end position="305"/>
    </location>
</feature>
<dbReference type="EMBL" id="JACAZI010000005">
    <property type="protein sequence ID" value="KAF7360161.1"/>
    <property type="molecule type" value="Genomic_DNA"/>
</dbReference>
<dbReference type="AlphaFoldDB" id="A0A8H7D5Z9"/>
<feature type="compositionally biased region" description="Basic and acidic residues" evidence="1">
    <location>
        <begin position="83"/>
        <end position="95"/>
    </location>
</feature>
<sequence length="305" mass="32474">MGGRAKSFQTRGRPTLLHSYQERLGNTMTSTQHALVLVPRRRRPRATRVKGAKTITIILGTNQSLGNRMHNIPVTKQATVDPSKVKERGVHGDPTRRRRPTTVPGGQNPQQSVTFILAPRPTQTEGAVLAAYSAYSQLCGTPLDNIAYAALPMWIGVATGIAQCSDAESALQAAVGTGGASAYNDTAVPATTTMTGLNTMSTGVRDPGTILPDPKIAASIGNPDASQTWRAEDPGPTHDPVNYTTPGIVPDRDSGTQTGGPNENTPSEGTSRFADLQGSSKDGDPEAQVNNRRHWAREVEFDDLD</sequence>